<dbReference type="KEGG" id="pth:PTH_2210"/>
<evidence type="ECO:0000313" key="1">
    <source>
        <dbReference type="EMBL" id="BAF60391.1"/>
    </source>
</evidence>
<name>A5D047_PELTS</name>
<accession>A5D047</accession>
<organism evidence="1 2">
    <name type="scientific">Pelotomaculum thermopropionicum (strain DSM 13744 / JCM 10971 / SI)</name>
    <dbReference type="NCBI Taxonomy" id="370438"/>
    <lineage>
        <taxon>Bacteria</taxon>
        <taxon>Bacillati</taxon>
        <taxon>Bacillota</taxon>
        <taxon>Clostridia</taxon>
        <taxon>Eubacteriales</taxon>
        <taxon>Desulfotomaculaceae</taxon>
        <taxon>Pelotomaculum</taxon>
    </lineage>
</organism>
<dbReference type="HOGENOM" id="CLU_164612_0_0_9"/>
<reference evidence="2" key="1">
    <citation type="journal article" date="2008" name="Genome Res.">
        <title>The genome of Pelotomaculum thermopropionicum reveals niche-associated evolution in anaerobic microbiota.</title>
        <authorList>
            <person name="Kosaka T."/>
            <person name="Kato S."/>
            <person name="Shimoyama T."/>
            <person name="Ishii S."/>
            <person name="Abe T."/>
            <person name="Watanabe K."/>
        </authorList>
    </citation>
    <scope>NUCLEOTIDE SEQUENCE [LARGE SCALE GENOMIC DNA]</scope>
    <source>
        <strain evidence="2">DSM 13744 / JCM 10971 / SI</strain>
    </source>
</reference>
<protein>
    <submittedName>
        <fullName evidence="1">Uncharacterized protein</fullName>
    </submittedName>
</protein>
<keyword evidence="2" id="KW-1185">Reference proteome</keyword>
<proteinExistence type="predicted"/>
<sequence length="99" mass="11539">MAFEIYKPRVEKDTFVSISKNHITINKELLSKLNANYVELAYDRDTKTIRIKPSTNKNGLSINKNKIGARGFFKHFNIEQKGKFNAVFDDKEKALYIRI</sequence>
<dbReference type="eggNOG" id="ENOG5034BBC">
    <property type="taxonomic scope" value="Bacteria"/>
</dbReference>
<dbReference type="EMBL" id="AP009389">
    <property type="protein sequence ID" value="BAF60391.1"/>
    <property type="molecule type" value="Genomic_DNA"/>
</dbReference>
<dbReference type="AlphaFoldDB" id="A5D047"/>
<gene>
    <name evidence="1" type="ordered locus">PTH_2210</name>
</gene>
<evidence type="ECO:0000313" key="2">
    <source>
        <dbReference type="Proteomes" id="UP000006556"/>
    </source>
</evidence>
<dbReference type="Proteomes" id="UP000006556">
    <property type="component" value="Chromosome"/>
</dbReference>